<proteinExistence type="predicted"/>
<organism evidence="2">
    <name type="scientific">hydrothermal vent metagenome</name>
    <dbReference type="NCBI Taxonomy" id="652676"/>
    <lineage>
        <taxon>unclassified sequences</taxon>
        <taxon>metagenomes</taxon>
        <taxon>ecological metagenomes</taxon>
    </lineage>
</organism>
<evidence type="ECO:0000313" key="2">
    <source>
        <dbReference type="EMBL" id="VAW45973.1"/>
    </source>
</evidence>
<dbReference type="EMBL" id="UOFA01000246">
    <property type="protein sequence ID" value="VAW45973.1"/>
    <property type="molecule type" value="Genomic_DNA"/>
</dbReference>
<gene>
    <name evidence="2" type="ORF">MNBD_GAMMA02-284</name>
</gene>
<reference evidence="2" key="1">
    <citation type="submission" date="2018-06" db="EMBL/GenBank/DDBJ databases">
        <authorList>
            <person name="Zhirakovskaya E."/>
        </authorList>
    </citation>
    <scope>NUCLEOTIDE SEQUENCE</scope>
</reference>
<accession>A0A3B0W0N8</accession>
<name>A0A3B0W0N8_9ZZZZ</name>
<sequence>MLTDRLITEIGLLKLQAKNLNTSPSSPQQPHEPATIQAESAIEPQQPVKAVADNRMDEVKLDKNEFRLLVKMLQAIGHQCTYDHINYDGHTVTYQHPKKTLVFNDITLADTNQSINLSSLSDLLSNDQLKRPVWEKLKELI</sequence>
<evidence type="ECO:0000256" key="1">
    <source>
        <dbReference type="SAM" id="MobiDB-lite"/>
    </source>
</evidence>
<feature type="region of interest" description="Disordered" evidence="1">
    <location>
        <begin position="21"/>
        <end position="47"/>
    </location>
</feature>
<dbReference type="AlphaFoldDB" id="A0A3B0W0N8"/>
<protein>
    <submittedName>
        <fullName evidence="2">Uncharacterized protein</fullName>
    </submittedName>
</protein>